<name>A1ZXF0_MICM2</name>
<gene>
    <name evidence="1" type="ORF">M23134_04957</name>
</gene>
<proteinExistence type="predicted"/>
<dbReference type="EMBL" id="AAWS01000058">
    <property type="protein sequence ID" value="EAY24918.1"/>
    <property type="molecule type" value="Genomic_DNA"/>
</dbReference>
<evidence type="ECO:0000313" key="1">
    <source>
        <dbReference type="EMBL" id="EAY24918.1"/>
    </source>
</evidence>
<dbReference type="AlphaFoldDB" id="A1ZXF0"/>
<protein>
    <submittedName>
        <fullName evidence="1">Uncharacterized protein</fullName>
    </submittedName>
</protein>
<organism evidence="1 2">
    <name type="scientific">Microscilla marina ATCC 23134</name>
    <dbReference type="NCBI Taxonomy" id="313606"/>
    <lineage>
        <taxon>Bacteria</taxon>
        <taxon>Pseudomonadati</taxon>
        <taxon>Bacteroidota</taxon>
        <taxon>Cytophagia</taxon>
        <taxon>Cytophagales</taxon>
        <taxon>Microscillaceae</taxon>
        <taxon>Microscilla</taxon>
    </lineage>
</organism>
<dbReference type="Proteomes" id="UP000004095">
    <property type="component" value="Unassembled WGS sequence"/>
</dbReference>
<keyword evidence="2" id="KW-1185">Reference proteome</keyword>
<reference evidence="1 2" key="1">
    <citation type="submission" date="2007-01" db="EMBL/GenBank/DDBJ databases">
        <authorList>
            <person name="Haygood M."/>
            <person name="Podell S."/>
            <person name="Anderson C."/>
            <person name="Hopkinson B."/>
            <person name="Roe K."/>
            <person name="Barbeau K."/>
            <person name="Gaasterland T."/>
            <person name="Ferriera S."/>
            <person name="Johnson J."/>
            <person name="Kravitz S."/>
            <person name="Beeson K."/>
            <person name="Sutton G."/>
            <person name="Rogers Y.-H."/>
            <person name="Friedman R."/>
            <person name="Frazier M."/>
            <person name="Venter J.C."/>
        </authorList>
    </citation>
    <scope>NUCLEOTIDE SEQUENCE [LARGE SCALE GENOMIC DNA]</scope>
    <source>
        <strain evidence="1 2">ATCC 23134</strain>
    </source>
</reference>
<comment type="caution">
    <text evidence="1">The sequence shown here is derived from an EMBL/GenBank/DDBJ whole genome shotgun (WGS) entry which is preliminary data.</text>
</comment>
<sequence length="48" mass="5758">MSLATHDQCKQNKWVDQYQELVFFTTPYFYPKHPNEWNHLTSAIVTTV</sequence>
<accession>A1ZXF0</accession>
<evidence type="ECO:0000313" key="2">
    <source>
        <dbReference type="Proteomes" id="UP000004095"/>
    </source>
</evidence>